<evidence type="ECO:0000313" key="1">
    <source>
        <dbReference type="EMBL" id="RMB59537.1"/>
    </source>
</evidence>
<dbReference type="OrthoDB" id="1144359at2"/>
<reference evidence="1 2" key="1">
    <citation type="submission" date="2018-10" db="EMBL/GenBank/DDBJ databases">
        <title>Dokdonia luteus sp. nov., isolated from sea water.</title>
        <authorList>
            <person name="Zhou L.Y."/>
            <person name="Du Z.J."/>
        </authorList>
    </citation>
    <scope>NUCLEOTIDE SEQUENCE [LARGE SCALE GENOMIC DNA]</scope>
    <source>
        <strain evidence="1 2">SH27</strain>
    </source>
</reference>
<sequence>MQKKQLLKQAIFDFGTVQIIDNIVIAEINEGVIFDEEQNKQMLEFCSNVLGERSYGYISHRKNSYTVNPTVYLQSSKISNMEAIAIVSSNPSNKLSVSVEKMFFKNPFESFDTIDQAKNWMHNILN</sequence>
<dbReference type="SUPFAM" id="SSF52091">
    <property type="entry name" value="SpoIIaa-like"/>
    <property type="match status" value="1"/>
</dbReference>
<dbReference type="InterPro" id="IPR036513">
    <property type="entry name" value="STAS_dom_sf"/>
</dbReference>
<proteinExistence type="predicted"/>
<protein>
    <recommendedName>
        <fullName evidence="3">STAS/SEC14 domain-containing protein</fullName>
    </recommendedName>
</protein>
<dbReference type="RefSeq" id="WP_121917175.1">
    <property type="nucleotide sequence ID" value="NZ_REFV01000006.1"/>
</dbReference>
<comment type="caution">
    <text evidence="1">The sequence shown here is derived from an EMBL/GenBank/DDBJ whole genome shotgun (WGS) entry which is preliminary data.</text>
</comment>
<evidence type="ECO:0000313" key="2">
    <source>
        <dbReference type="Proteomes" id="UP000281985"/>
    </source>
</evidence>
<name>A0A3M0G619_9FLAO</name>
<gene>
    <name evidence="1" type="ORF">EAX61_08105</name>
</gene>
<accession>A0A3M0G619</accession>
<keyword evidence="2" id="KW-1185">Reference proteome</keyword>
<evidence type="ECO:0008006" key="3">
    <source>
        <dbReference type="Google" id="ProtNLM"/>
    </source>
</evidence>
<dbReference type="EMBL" id="REFV01000006">
    <property type="protein sequence ID" value="RMB59537.1"/>
    <property type="molecule type" value="Genomic_DNA"/>
</dbReference>
<dbReference type="Proteomes" id="UP000281985">
    <property type="component" value="Unassembled WGS sequence"/>
</dbReference>
<dbReference type="AlphaFoldDB" id="A0A3M0G619"/>
<organism evidence="1 2">
    <name type="scientific">Dokdonia sinensis</name>
    <dbReference type="NCBI Taxonomy" id="2479847"/>
    <lineage>
        <taxon>Bacteria</taxon>
        <taxon>Pseudomonadati</taxon>
        <taxon>Bacteroidota</taxon>
        <taxon>Flavobacteriia</taxon>
        <taxon>Flavobacteriales</taxon>
        <taxon>Flavobacteriaceae</taxon>
        <taxon>Dokdonia</taxon>
    </lineage>
</organism>